<name>A0ABU9VH45_9BACI</name>
<evidence type="ECO:0000256" key="4">
    <source>
        <dbReference type="ARBA" id="ARBA00022989"/>
    </source>
</evidence>
<keyword evidence="3 6" id="KW-0812">Transmembrane</keyword>
<protein>
    <submittedName>
        <fullName evidence="8">RDD family protein</fullName>
    </submittedName>
</protein>
<dbReference type="Proteomes" id="UP001418796">
    <property type="component" value="Unassembled WGS sequence"/>
</dbReference>
<evidence type="ECO:0000256" key="3">
    <source>
        <dbReference type="ARBA" id="ARBA00022692"/>
    </source>
</evidence>
<dbReference type="RefSeq" id="WP_343130188.1">
    <property type="nucleotide sequence ID" value="NZ_JBCITK010000001.1"/>
</dbReference>
<dbReference type="Pfam" id="PF06271">
    <property type="entry name" value="RDD"/>
    <property type="match status" value="1"/>
</dbReference>
<feature type="transmembrane region" description="Helical" evidence="6">
    <location>
        <begin position="53"/>
        <end position="79"/>
    </location>
</feature>
<proteinExistence type="predicted"/>
<keyword evidence="4 6" id="KW-1133">Transmembrane helix</keyword>
<dbReference type="PANTHER" id="PTHR36115">
    <property type="entry name" value="PROLINE-RICH ANTIGEN HOMOLOG-RELATED"/>
    <property type="match status" value="1"/>
</dbReference>
<comment type="caution">
    <text evidence="8">The sequence shown here is derived from an EMBL/GenBank/DDBJ whole genome shotgun (WGS) entry which is preliminary data.</text>
</comment>
<evidence type="ECO:0000259" key="7">
    <source>
        <dbReference type="Pfam" id="PF06271"/>
    </source>
</evidence>
<dbReference type="InterPro" id="IPR051791">
    <property type="entry name" value="Pra-immunoreactive"/>
</dbReference>
<evidence type="ECO:0000313" key="9">
    <source>
        <dbReference type="Proteomes" id="UP001418796"/>
    </source>
</evidence>
<feature type="transmembrane region" description="Helical" evidence="6">
    <location>
        <begin position="29"/>
        <end position="47"/>
    </location>
</feature>
<evidence type="ECO:0000256" key="6">
    <source>
        <dbReference type="SAM" id="Phobius"/>
    </source>
</evidence>
<evidence type="ECO:0000256" key="5">
    <source>
        <dbReference type="ARBA" id="ARBA00023136"/>
    </source>
</evidence>
<dbReference type="EMBL" id="JBCITK010000001">
    <property type="protein sequence ID" value="MEN0643237.1"/>
    <property type="molecule type" value="Genomic_DNA"/>
</dbReference>
<keyword evidence="2" id="KW-1003">Cell membrane</keyword>
<keyword evidence="9" id="KW-1185">Reference proteome</keyword>
<dbReference type="InterPro" id="IPR010432">
    <property type="entry name" value="RDD"/>
</dbReference>
<keyword evidence="5 6" id="KW-0472">Membrane</keyword>
<comment type="subcellular location">
    <subcellularLocation>
        <location evidence="1">Cell membrane</location>
        <topology evidence="1">Multi-pass membrane protein</topology>
    </subcellularLocation>
</comment>
<evidence type="ECO:0000256" key="2">
    <source>
        <dbReference type="ARBA" id="ARBA00022475"/>
    </source>
</evidence>
<feature type="transmembrane region" description="Helical" evidence="6">
    <location>
        <begin position="142"/>
        <end position="164"/>
    </location>
</feature>
<accession>A0ABU9VH45</accession>
<dbReference type="PANTHER" id="PTHR36115:SF4">
    <property type="entry name" value="MEMBRANE PROTEIN"/>
    <property type="match status" value="1"/>
</dbReference>
<reference evidence="8 9" key="1">
    <citation type="submission" date="2024-03" db="EMBL/GenBank/DDBJ databases">
        <title>Bacilli Hybrid Assemblies.</title>
        <authorList>
            <person name="Kovac J."/>
        </authorList>
    </citation>
    <scope>NUCLEOTIDE SEQUENCE [LARGE SCALE GENOMIC DNA]</scope>
    <source>
        <strain evidence="8 9">FSL R7-0666</strain>
    </source>
</reference>
<evidence type="ECO:0000256" key="1">
    <source>
        <dbReference type="ARBA" id="ARBA00004651"/>
    </source>
</evidence>
<organism evidence="8 9">
    <name type="scientific">Alkalicoccobacillus gibsonii</name>
    <dbReference type="NCBI Taxonomy" id="79881"/>
    <lineage>
        <taxon>Bacteria</taxon>
        <taxon>Bacillati</taxon>
        <taxon>Bacillota</taxon>
        <taxon>Bacilli</taxon>
        <taxon>Bacillales</taxon>
        <taxon>Bacillaceae</taxon>
        <taxon>Alkalicoccobacillus</taxon>
    </lineage>
</organism>
<sequence>MIKLENRMVVVYVTYASFFIRLKAFMYDYILIICYLALLAVVNLFVFPSLQTFFAGSLVIAQLTGFLMVTLPISLYFILSDSTLFGQSFGKKKANIRVVDRHGKSVSIFRLTIRTIIKFLPWELSHFLVYRLVYLEEGSVPLPYTLIGILIYALMFLYIGTALFTKKKQSIYDLLMRTFVVRDH</sequence>
<feature type="domain" description="RDD" evidence="7">
    <location>
        <begin position="15"/>
        <end position="176"/>
    </location>
</feature>
<gene>
    <name evidence="8" type="ORF">MKY91_08780</name>
</gene>
<evidence type="ECO:0000313" key="8">
    <source>
        <dbReference type="EMBL" id="MEN0643237.1"/>
    </source>
</evidence>